<dbReference type="Gene3D" id="3.20.20.150">
    <property type="entry name" value="Divalent-metal-dependent TIM barrel enzymes"/>
    <property type="match status" value="1"/>
</dbReference>
<protein>
    <recommendedName>
        <fullName evidence="1">Xylose isomerase-like TIM barrel domain-containing protein</fullName>
    </recommendedName>
</protein>
<dbReference type="InterPro" id="IPR036237">
    <property type="entry name" value="Xyl_isomerase-like_sf"/>
</dbReference>
<name>A0ABQ0B2M0_9FIRM</name>
<sequence>MGKIFISGFADEISPDFDEQLRVVTELGMKYISLRTADKKGIADYTAEEVSEKLLPRLEKAGVKVSSLGSPIGKIQIDDEEAFETQLGQLEELCRICRVLDCRYIRMFSFYMPEGSDPDSYRETVIEKLKKFDAIAASHGVVLIHENEKDIYGDTGARCRIILDTLGSPHFKAAFDFANFVQCGEDPEVCWELLHDHVAYIHIKDAVSSNRENVVCGTGEGKIRFLLDRAVNRENYEGFLTLEPHLVIFDALQSLETESTENIIRENKAKDGAEGYAMQYRALTKILDEIGVSYKTEA</sequence>
<dbReference type="EMBL" id="BAABXL010000001">
    <property type="protein sequence ID" value="GAA6270518.1"/>
    <property type="molecule type" value="Genomic_DNA"/>
</dbReference>
<keyword evidence="3" id="KW-1185">Reference proteome</keyword>
<dbReference type="InterPro" id="IPR050312">
    <property type="entry name" value="IolE/XylAMocC-like"/>
</dbReference>
<feature type="domain" description="Xylose isomerase-like TIM barrel" evidence="1">
    <location>
        <begin position="22"/>
        <end position="245"/>
    </location>
</feature>
<dbReference type="RefSeq" id="WP_176255287.1">
    <property type="nucleotide sequence ID" value="NZ_BAABXL010000001.1"/>
</dbReference>
<dbReference type="Pfam" id="PF01261">
    <property type="entry name" value="AP_endonuc_2"/>
    <property type="match status" value="1"/>
</dbReference>
<comment type="caution">
    <text evidence="2">The sequence shown here is derived from an EMBL/GenBank/DDBJ whole genome shotgun (WGS) entry which is preliminary data.</text>
</comment>
<organism evidence="2 3">
    <name type="scientific">Enterocloster alcoholdehydrogenati</name>
    <dbReference type="NCBI Taxonomy" id="2547410"/>
    <lineage>
        <taxon>Bacteria</taxon>
        <taxon>Bacillati</taxon>
        <taxon>Bacillota</taxon>
        <taxon>Clostridia</taxon>
        <taxon>Lachnospirales</taxon>
        <taxon>Lachnospiraceae</taxon>
        <taxon>Enterocloster</taxon>
    </lineage>
</organism>
<evidence type="ECO:0000313" key="2">
    <source>
        <dbReference type="EMBL" id="GAA6270518.1"/>
    </source>
</evidence>
<accession>A0ABQ0B2M0</accession>
<proteinExistence type="predicted"/>
<dbReference type="PANTHER" id="PTHR12110:SF41">
    <property type="entry name" value="INOSOSE DEHYDRATASE"/>
    <property type="match status" value="1"/>
</dbReference>
<dbReference type="PANTHER" id="PTHR12110">
    <property type="entry name" value="HYDROXYPYRUVATE ISOMERASE"/>
    <property type="match status" value="1"/>
</dbReference>
<dbReference type="SUPFAM" id="SSF51658">
    <property type="entry name" value="Xylose isomerase-like"/>
    <property type="match status" value="1"/>
</dbReference>
<evidence type="ECO:0000313" key="3">
    <source>
        <dbReference type="Proteomes" id="UP001600894"/>
    </source>
</evidence>
<evidence type="ECO:0000259" key="1">
    <source>
        <dbReference type="Pfam" id="PF01261"/>
    </source>
</evidence>
<dbReference type="Proteomes" id="UP001600894">
    <property type="component" value="Unassembled WGS sequence"/>
</dbReference>
<gene>
    <name evidence="2" type="ORF">F130042H8_35780</name>
</gene>
<reference evidence="2 3" key="1">
    <citation type="submission" date="2024-04" db="EMBL/GenBank/DDBJ databases">
        <title>Defined microbial consortia suppress multidrug-resistant proinflammatory Enterobacteriaceae via ecological control.</title>
        <authorList>
            <person name="Furuichi M."/>
            <person name="Kawaguchi T."/>
            <person name="Pust M."/>
            <person name="Yasuma K."/>
            <person name="Plichta D."/>
            <person name="Hasegawa N."/>
            <person name="Ohya T."/>
            <person name="Bhattarai S."/>
            <person name="Sasajima S."/>
            <person name="Aoto Y."/>
            <person name="Tuganbaev T."/>
            <person name="Yaginuma M."/>
            <person name="Ueda M."/>
            <person name="Okahashi N."/>
            <person name="Amafuji K."/>
            <person name="Kiridooshi Y."/>
            <person name="Sugita K."/>
            <person name="Strazar M."/>
            <person name="Skelly A."/>
            <person name="Suda W."/>
            <person name="Hattori M."/>
            <person name="Nakamoto N."/>
            <person name="Caballero S."/>
            <person name="Norman J."/>
            <person name="Olle B."/>
            <person name="Tanoue T."/>
            <person name="Arita M."/>
            <person name="Bucci V."/>
            <person name="Atarashi K."/>
            <person name="Xavier R."/>
            <person name="Honda K."/>
        </authorList>
    </citation>
    <scope>NUCLEOTIDE SEQUENCE [LARGE SCALE GENOMIC DNA]</scope>
    <source>
        <strain evidence="3">f13</strain>
    </source>
</reference>
<dbReference type="InterPro" id="IPR013022">
    <property type="entry name" value="Xyl_isomerase-like_TIM-brl"/>
</dbReference>